<gene>
    <name evidence="1" type="ORF">H5410_059180</name>
</gene>
<comment type="caution">
    <text evidence="1">The sequence shown here is derived from an EMBL/GenBank/DDBJ whole genome shotgun (WGS) entry which is preliminary data.</text>
</comment>
<evidence type="ECO:0000313" key="1">
    <source>
        <dbReference type="EMBL" id="KAG5569414.1"/>
    </source>
</evidence>
<organism evidence="1 2">
    <name type="scientific">Solanum commersonii</name>
    <name type="common">Commerson's wild potato</name>
    <name type="synonym">Commerson's nightshade</name>
    <dbReference type="NCBI Taxonomy" id="4109"/>
    <lineage>
        <taxon>Eukaryota</taxon>
        <taxon>Viridiplantae</taxon>
        <taxon>Streptophyta</taxon>
        <taxon>Embryophyta</taxon>
        <taxon>Tracheophyta</taxon>
        <taxon>Spermatophyta</taxon>
        <taxon>Magnoliopsida</taxon>
        <taxon>eudicotyledons</taxon>
        <taxon>Gunneridae</taxon>
        <taxon>Pentapetalae</taxon>
        <taxon>asterids</taxon>
        <taxon>lamiids</taxon>
        <taxon>Solanales</taxon>
        <taxon>Solanaceae</taxon>
        <taxon>Solanoideae</taxon>
        <taxon>Solaneae</taxon>
        <taxon>Solanum</taxon>
    </lineage>
</organism>
<evidence type="ECO:0000313" key="2">
    <source>
        <dbReference type="Proteomes" id="UP000824120"/>
    </source>
</evidence>
<sequence length="68" mass="8222">MQQESDNLDCRMFFVVFVEFLSSEINTHLMIFKVTIFTQDMQHCYESMVSTRPRQNMLARMMIYKAEE</sequence>
<accession>A0A9J5W2N8</accession>
<reference evidence="1 2" key="1">
    <citation type="submission" date="2020-09" db="EMBL/GenBank/DDBJ databases">
        <title>De no assembly of potato wild relative species, Solanum commersonii.</title>
        <authorList>
            <person name="Cho K."/>
        </authorList>
    </citation>
    <scope>NUCLEOTIDE SEQUENCE [LARGE SCALE GENOMIC DNA]</scope>
    <source>
        <strain evidence="1">LZ3.2</strain>
        <tissue evidence="1">Leaf</tissue>
    </source>
</reference>
<keyword evidence="2" id="KW-1185">Reference proteome</keyword>
<dbReference type="EMBL" id="JACXVP010000012">
    <property type="protein sequence ID" value="KAG5569414.1"/>
    <property type="molecule type" value="Genomic_DNA"/>
</dbReference>
<dbReference type="Proteomes" id="UP000824120">
    <property type="component" value="Chromosome 12"/>
</dbReference>
<name>A0A9J5W2N8_SOLCO</name>
<protein>
    <submittedName>
        <fullName evidence="1">Uncharacterized protein</fullName>
    </submittedName>
</protein>
<dbReference type="AlphaFoldDB" id="A0A9J5W2N8"/>
<proteinExistence type="predicted"/>